<sequence length="335" mass="38931">MDSCDSVDTPMEDRLKLDEDPLGILVDQTHFCSMVGSLMYLTASRPDFIFPVCMCARYQASPTKKHLEALKRDTRRSTSGSAHFLEDKLVSWSSKKQKSTAISTTEAEYIAMSRCCTQILWMRSQLSDYGFAFNKIPLWVWDLNGEGNFCVKDARDLLDEVFLPKENVVTRWIKSIPIKINVFAWKLHLDRIPTRINLDRRGVQVPSILCPVCNDAHEDTSHLFFSCVVATDIARLICRWWNLTWIPVGSYSDWLAWFNSIRLGSKIKGVLEGVFYVTWWSLWNFRNQLLFANQNPRKDVLFDEVVTRSFSWSLARSKNMFSWDSWLQHPYLIAL</sequence>
<reference evidence="2" key="1">
    <citation type="journal article" date="2022" name="Int. J. Mol. Sci.">
        <title>Draft Genome of Tanacetum Coccineum: Genomic Comparison of Closely Related Tanacetum-Family Plants.</title>
        <authorList>
            <person name="Yamashiro T."/>
            <person name="Shiraishi A."/>
            <person name="Nakayama K."/>
            <person name="Satake H."/>
        </authorList>
    </citation>
    <scope>NUCLEOTIDE SEQUENCE</scope>
</reference>
<dbReference type="CDD" id="cd09272">
    <property type="entry name" value="RNase_HI_RT_Ty1"/>
    <property type="match status" value="1"/>
</dbReference>
<keyword evidence="2" id="KW-0808">Transferase</keyword>
<accession>A0ABQ5E0A0</accession>
<dbReference type="Pfam" id="PF13966">
    <property type="entry name" value="zf-RVT"/>
    <property type="match status" value="1"/>
</dbReference>
<proteinExistence type="predicted"/>
<organism evidence="2 3">
    <name type="scientific">Tanacetum coccineum</name>
    <dbReference type="NCBI Taxonomy" id="301880"/>
    <lineage>
        <taxon>Eukaryota</taxon>
        <taxon>Viridiplantae</taxon>
        <taxon>Streptophyta</taxon>
        <taxon>Embryophyta</taxon>
        <taxon>Tracheophyta</taxon>
        <taxon>Spermatophyta</taxon>
        <taxon>Magnoliopsida</taxon>
        <taxon>eudicotyledons</taxon>
        <taxon>Gunneridae</taxon>
        <taxon>Pentapetalae</taxon>
        <taxon>asterids</taxon>
        <taxon>campanulids</taxon>
        <taxon>Asterales</taxon>
        <taxon>Asteraceae</taxon>
        <taxon>Asteroideae</taxon>
        <taxon>Anthemideae</taxon>
        <taxon>Anthemidinae</taxon>
        <taxon>Tanacetum</taxon>
    </lineage>
</organism>
<feature type="domain" description="Reverse transcriptase zinc-binding" evidence="1">
    <location>
        <begin position="169"/>
        <end position="232"/>
    </location>
</feature>
<evidence type="ECO:0000313" key="2">
    <source>
        <dbReference type="EMBL" id="GJT44617.1"/>
    </source>
</evidence>
<comment type="caution">
    <text evidence="2">The sequence shown here is derived from an EMBL/GenBank/DDBJ whole genome shotgun (WGS) entry which is preliminary data.</text>
</comment>
<dbReference type="PANTHER" id="PTHR11439">
    <property type="entry name" value="GAG-POL-RELATED RETROTRANSPOSON"/>
    <property type="match status" value="1"/>
</dbReference>
<dbReference type="EMBL" id="BQNB010015828">
    <property type="protein sequence ID" value="GJT44617.1"/>
    <property type="molecule type" value="Genomic_DNA"/>
</dbReference>
<keyword evidence="3" id="KW-1185">Reference proteome</keyword>
<protein>
    <submittedName>
        <fullName evidence="2">RNA-directed DNA polymerase, eukaryota</fullName>
    </submittedName>
</protein>
<keyword evidence="2" id="KW-0695">RNA-directed DNA polymerase</keyword>
<dbReference type="Proteomes" id="UP001151760">
    <property type="component" value="Unassembled WGS sequence"/>
</dbReference>
<gene>
    <name evidence="2" type="ORF">Tco_0953332</name>
</gene>
<evidence type="ECO:0000259" key="1">
    <source>
        <dbReference type="Pfam" id="PF13966"/>
    </source>
</evidence>
<evidence type="ECO:0000313" key="3">
    <source>
        <dbReference type="Proteomes" id="UP001151760"/>
    </source>
</evidence>
<dbReference type="InterPro" id="IPR026960">
    <property type="entry name" value="RVT-Znf"/>
</dbReference>
<dbReference type="PANTHER" id="PTHR11439:SF495">
    <property type="entry name" value="REVERSE TRANSCRIPTASE, RNA-DEPENDENT DNA POLYMERASE-RELATED"/>
    <property type="match status" value="1"/>
</dbReference>
<keyword evidence="2" id="KW-0548">Nucleotidyltransferase</keyword>
<name>A0ABQ5E0A0_9ASTR</name>
<reference evidence="2" key="2">
    <citation type="submission" date="2022-01" db="EMBL/GenBank/DDBJ databases">
        <authorList>
            <person name="Yamashiro T."/>
            <person name="Shiraishi A."/>
            <person name="Satake H."/>
            <person name="Nakayama K."/>
        </authorList>
    </citation>
    <scope>NUCLEOTIDE SEQUENCE</scope>
</reference>
<dbReference type="GO" id="GO:0003964">
    <property type="term" value="F:RNA-directed DNA polymerase activity"/>
    <property type="evidence" value="ECO:0007669"/>
    <property type="project" value="UniProtKB-KW"/>
</dbReference>